<accession>A0AAV9TY43</accession>
<proteinExistence type="predicted"/>
<gene>
    <name evidence="1" type="ORF">TWF696_003260</name>
</gene>
<protein>
    <submittedName>
        <fullName evidence="1">Uncharacterized protein</fullName>
    </submittedName>
</protein>
<dbReference type="Proteomes" id="UP001375240">
    <property type="component" value="Unassembled WGS sequence"/>
</dbReference>
<organism evidence="1 2">
    <name type="scientific">Orbilia brochopaga</name>
    <dbReference type="NCBI Taxonomy" id="3140254"/>
    <lineage>
        <taxon>Eukaryota</taxon>
        <taxon>Fungi</taxon>
        <taxon>Dikarya</taxon>
        <taxon>Ascomycota</taxon>
        <taxon>Pezizomycotina</taxon>
        <taxon>Orbiliomycetes</taxon>
        <taxon>Orbiliales</taxon>
        <taxon>Orbiliaceae</taxon>
        <taxon>Orbilia</taxon>
    </lineage>
</organism>
<dbReference type="EMBL" id="JAVHNQ010000016">
    <property type="protein sequence ID" value="KAK6331195.1"/>
    <property type="molecule type" value="Genomic_DNA"/>
</dbReference>
<name>A0AAV9TY43_9PEZI</name>
<evidence type="ECO:0000313" key="1">
    <source>
        <dbReference type="EMBL" id="KAK6331195.1"/>
    </source>
</evidence>
<dbReference type="AlphaFoldDB" id="A0AAV9TY43"/>
<reference evidence="1 2" key="1">
    <citation type="submission" date="2019-10" db="EMBL/GenBank/DDBJ databases">
        <authorList>
            <person name="Palmer J.M."/>
        </authorList>
    </citation>
    <scope>NUCLEOTIDE SEQUENCE [LARGE SCALE GENOMIC DNA]</scope>
    <source>
        <strain evidence="1 2">TWF696</strain>
    </source>
</reference>
<keyword evidence="2" id="KW-1185">Reference proteome</keyword>
<sequence length="216" mass="25000">MVAGPSTATSPPKPKPSEVYMFYNQPKLVGLKDGSYAGMHDENQTSHKKTDVIYKATGFQNMLNSCMDIYRDRGEYCTTHFRHNGKKEKNPDKPYSVTTFCCLNGYMARLWNKRKETDKARDVRVWCDDAIKIANQTLSAVLDPGQYNTRLKHTKKEGENLYWITEYHNSGDPSWGVDTVFSDDEECPDPKNKTLWAERMKDMNYEMKKMARAIRL</sequence>
<comment type="caution">
    <text evidence="1">The sequence shown here is derived from an EMBL/GenBank/DDBJ whole genome shotgun (WGS) entry which is preliminary data.</text>
</comment>
<evidence type="ECO:0000313" key="2">
    <source>
        <dbReference type="Proteomes" id="UP001375240"/>
    </source>
</evidence>